<evidence type="ECO:0000259" key="6">
    <source>
        <dbReference type="Pfam" id="PF04932"/>
    </source>
</evidence>
<protein>
    <recommendedName>
        <fullName evidence="6">O-antigen ligase-related domain-containing protein</fullName>
    </recommendedName>
</protein>
<feature type="domain" description="O-antigen ligase-related" evidence="6">
    <location>
        <begin position="194"/>
        <end position="357"/>
    </location>
</feature>
<dbReference type="InterPro" id="IPR051533">
    <property type="entry name" value="WaaL-like"/>
</dbReference>
<feature type="transmembrane region" description="Helical" evidence="5">
    <location>
        <begin position="210"/>
        <end position="227"/>
    </location>
</feature>
<organism evidence="7 8">
    <name type="scientific">Thermovibrio ammonificans (strain DSM 15698 / JCM 12110 / HB-1)</name>
    <dbReference type="NCBI Taxonomy" id="648996"/>
    <lineage>
        <taxon>Bacteria</taxon>
        <taxon>Pseudomonadati</taxon>
        <taxon>Aquificota</taxon>
        <taxon>Aquificia</taxon>
        <taxon>Desulfurobacteriales</taxon>
        <taxon>Desulfurobacteriaceae</taxon>
        <taxon>Thermovibrio</taxon>
    </lineage>
</organism>
<dbReference type="Proteomes" id="UP000006362">
    <property type="component" value="Chromosome"/>
</dbReference>
<evidence type="ECO:0000313" key="7">
    <source>
        <dbReference type="EMBL" id="ADU96566.1"/>
    </source>
</evidence>
<gene>
    <name evidence="7" type="ordered locus">Theam_0594</name>
</gene>
<dbReference type="PANTHER" id="PTHR37422:SF13">
    <property type="entry name" value="LIPOPOLYSACCHARIDE BIOSYNTHESIS PROTEIN PA4999-RELATED"/>
    <property type="match status" value="1"/>
</dbReference>
<evidence type="ECO:0000313" key="8">
    <source>
        <dbReference type="Proteomes" id="UP000006362"/>
    </source>
</evidence>
<feature type="transmembrane region" description="Helical" evidence="5">
    <location>
        <begin position="234"/>
        <end position="252"/>
    </location>
</feature>
<evidence type="ECO:0000256" key="5">
    <source>
        <dbReference type="SAM" id="Phobius"/>
    </source>
</evidence>
<feature type="transmembrane region" description="Helical" evidence="5">
    <location>
        <begin position="377"/>
        <end position="396"/>
    </location>
</feature>
<keyword evidence="8" id="KW-1185">Reference proteome</keyword>
<evidence type="ECO:0000256" key="4">
    <source>
        <dbReference type="ARBA" id="ARBA00023136"/>
    </source>
</evidence>
<dbReference type="EMBL" id="CP002444">
    <property type="protein sequence ID" value="ADU96566.1"/>
    <property type="molecule type" value="Genomic_DNA"/>
</dbReference>
<name>E8T5Y2_THEA1</name>
<keyword evidence="3 5" id="KW-1133">Transmembrane helix</keyword>
<feature type="transmembrane region" description="Helical" evidence="5">
    <location>
        <begin position="20"/>
        <end position="39"/>
    </location>
</feature>
<reference evidence="7" key="1">
    <citation type="submission" date="2011-01" db="EMBL/GenBank/DDBJ databases">
        <title>Complete sequence of chromosome of Thermovibrio ammonificans HB-1.</title>
        <authorList>
            <consortium name="US DOE Joint Genome Institute"/>
            <person name="Lucas S."/>
            <person name="Copeland A."/>
            <person name="Lapidus A."/>
            <person name="Cheng J.-F."/>
            <person name="Goodwin L."/>
            <person name="Pitluck S."/>
            <person name="Davenport K."/>
            <person name="Detter J.C."/>
            <person name="Han C."/>
            <person name="Tapia R."/>
            <person name="Land M."/>
            <person name="Hauser L."/>
            <person name="Kyrpides N."/>
            <person name="Ivanova N."/>
            <person name="Ovchinnikova G."/>
            <person name="Vetriani C."/>
            <person name="Woyke T."/>
        </authorList>
    </citation>
    <scope>NUCLEOTIDE SEQUENCE [LARGE SCALE GENOMIC DNA]</scope>
    <source>
        <strain evidence="7">HB-1</strain>
    </source>
</reference>
<dbReference type="Pfam" id="PF04932">
    <property type="entry name" value="Wzy_C"/>
    <property type="match status" value="1"/>
</dbReference>
<evidence type="ECO:0000256" key="1">
    <source>
        <dbReference type="ARBA" id="ARBA00004141"/>
    </source>
</evidence>
<feature type="transmembrane region" description="Helical" evidence="5">
    <location>
        <begin position="118"/>
        <end position="141"/>
    </location>
</feature>
<feature type="transmembrane region" description="Helical" evidence="5">
    <location>
        <begin position="45"/>
        <end position="63"/>
    </location>
</feature>
<feature type="transmembrane region" description="Helical" evidence="5">
    <location>
        <begin position="348"/>
        <end position="365"/>
    </location>
</feature>
<keyword evidence="2 5" id="KW-0812">Transmembrane</keyword>
<evidence type="ECO:0000256" key="3">
    <source>
        <dbReference type="ARBA" id="ARBA00022989"/>
    </source>
</evidence>
<dbReference type="PANTHER" id="PTHR37422">
    <property type="entry name" value="TEICHURONIC ACID BIOSYNTHESIS PROTEIN TUAE"/>
    <property type="match status" value="1"/>
</dbReference>
<dbReference type="STRING" id="648996.Theam_0594"/>
<dbReference type="AlphaFoldDB" id="E8T5Y2"/>
<keyword evidence="4 5" id="KW-0472">Membrane</keyword>
<dbReference type="InterPro" id="IPR007016">
    <property type="entry name" value="O-antigen_ligase-rel_domated"/>
</dbReference>
<dbReference type="OrthoDB" id="12104at2"/>
<comment type="subcellular location">
    <subcellularLocation>
        <location evidence="1">Membrane</location>
        <topology evidence="1">Multi-pass membrane protein</topology>
    </subcellularLocation>
</comment>
<sequence>MSTQGRLKSASPAAERFGELLVKVSALLFAVAIPTSVALDNGAAVLGLLGFLLLAFSGALSPLPPLRPLGFLLAAEVWHYLLNLGRIFKATDLKLYLLSYFVGFRCALDRDFLKKVGYLLGFSTALMVLSQLFEAVTWQNVKHVDFSHLQLHTALIRAKGLLNHPLTTGGVLFTLFFLHLALYRLFKNRLFSIFSALALLGVVLSQSRSYWVGTFVFFAVLFLVSLLKAKYRRFAVVSLVLFGLFAISLFSIPQLRHRFESIGNTTTNGSNTDRLAIWTAYLTAFKRDYTLPDLLLGTGDRAEEIALKEGYEACLKFYPRKVCEGNGYVRRLHNGLSHNIYLKFLSKYGLLGLLAYLYFWGYALFENFRAFWQREKIIYLVFAAGYLGFLAAGFFENNFTDAEVQTAVLFSLGINYALLRRRSD</sequence>
<accession>E8T5Y2</accession>
<dbReference type="GO" id="GO:0016020">
    <property type="term" value="C:membrane"/>
    <property type="evidence" value="ECO:0007669"/>
    <property type="project" value="UniProtKB-SubCell"/>
</dbReference>
<dbReference type="KEGG" id="tam:Theam_0594"/>
<feature type="transmembrane region" description="Helical" evidence="5">
    <location>
        <begin position="402"/>
        <end position="419"/>
    </location>
</feature>
<feature type="transmembrane region" description="Helical" evidence="5">
    <location>
        <begin position="188"/>
        <end position="204"/>
    </location>
</feature>
<proteinExistence type="predicted"/>
<dbReference type="eggNOG" id="COG3307">
    <property type="taxonomic scope" value="Bacteria"/>
</dbReference>
<evidence type="ECO:0000256" key="2">
    <source>
        <dbReference type="ARBA" id="ARBA00022692"/>
    </source>
</evidence>
<dbReference type="HOGENOM" id="CLU_647101_0_0_0"/>
<dbReference type="RefSeq" id="WP_013537352.1">
    <property type="nucleotide sequence ID" value="NC_014926.1"/>
</dbReference>
<feature type="transmembrane region" description="Helical" evidence="5">
    <location>
        <begin position="161"/>
        <end position="181"/>
    </location>
</feature>